<dbReference type="Pfam" id="PF03796">
    <property type="entry name" value="DnaB_C"/>
    <property type="match status" value="1"/>
</dbReference>
<protein>
    <recommendedName>
        <fullName evidence="1">SF4 helicase domain-containing protein</fullName>
    </recommendedName>
</protein>
<dbReference type="GO" id="GO:0005524">
    <property type="term" value="F:ATP binding"/>
    <property type="evidence" value="ECO:0007669"/>
    <property type="project" value="InterPro"/>
</dbReference>
<accession>A0A426U5P4</accession>
<sequence length="58" mass="6613">MRHYRDDLYNPNSAQKGIAEIHIAKHRNGETGVVPLRFEASATRFWSIDKTANTGHYA</sequence>
<reference evidence="2 3" key="1">
    <citation type="submission" date="2018-12" db="EMBL/GenBank/DDBJ databases">
        <title>Genome Sequence of Candidatus Viridilinea halotolerans isolated from saline sulfide-rich spring.</title>
        <authorList>
            <person name="Grouzdev D.S."/>
            <person name="Burganskaya E.I."/>
            <person name="Krutkina M.S."/>
            <person name="Sukhacheva M.V."/>
            <person name="Gorlenko V.M."/>
        </authorList>
    </citation>
    <scope>NUCLEOTIDE SEQUENCE [LARGE SCALE GENOMIC DNA]</scope>
    <source>
        <strain evidence="2">Chok-6</strain>
    </source>
</reference>
<dbReference type="Proteomes" id="UP000280307">
    <property type="component" value="Unassembled WGS sequence"/>
</dbReference>
<dbReference type="GO" id="GO:0003678">
    <property type="term" value="F:DNA helicase activity"/>
    <property type="evidence" value="ECO:0007669"/>
    <property type="project" value="InterPro"/>
</dbReference>
<gene>
    <name evidence="2" type="ORF">EI684_05065</name>
</gene>
<dbReference type="GO" id="GO:0006260">
    <property type="term" value="P:DNA replication"/>
    <property type="evidence" value="ECO:0007669"/>
    <property type="project" value="InterPro"/>
</dbReference>
<evidence type="ECO:0000259" key="1">
    <source>
        <dbReference type="PROSITE" id="PS51199"/>
    </source>
</evidence>
<evidence type="ECO:0000313" key="2">
    <source>
        <dbReference type="EMBL" id="RRR75274.1"/>
    </source>
</evidence>
<dbReference type="InterPro" id="IPR027417">
    <property type="entry name" value="P-loop_NTPase"/>
</dbReference>
<dbReference type="Gene3D" id="3.40.50.300">
    <property type="entry name" value="P-loop containing nucleotide triphosphate hydrolases"/>
    <property type="match status" value="1"/>
</dbReference>
<name>A0A426U5P4_9CHLR</name>
<feature type="domain" description="SF4 helicase" evidence="1">
    <location>
        <begin position="1"/>
        <end position="52"/>
    </location>
</feature>
<dbReference type="AlphaFoldDB" id="A0A426U5P4"/>
<organism evidence="2 3">
    <name type="scientific">Candidatus Viridilinea halotolerans</name>
    <dbReference type="NCBI Taxonomy" id="2491704"/>
    <lineage>
        <taxon>Bacteria</taxon>
        <taxon>Bacillati</taxon>
        <taxon>Chloroflexota</taxon>
        <taxon>Chloroflexia</taxon>
        <taxon>Chloroflexales</taxon>
        <taxon>Chloroflexineae</taxon>
        <taxon>Oscillochloridaceae</taxon>
        <taxon>Candidatus Viridilinea</taxon>
    </lineage>
</organism>
<dbReference type="PROSITE" id="PS51199">
    <property type="entry name" value="SF4_HELICASE"/>
    <property type="match status" value="1"/>
</dbReference>
<dbReference type="EMBL" id="RSAS01000200">
    <property type="protein sequence ID" value="RRR75274.1"/>
    <property type="molecule type" value="Genomic_DNA"/>
</dbReference>
<comment type="caution">
    <text evidence="2">The sequence shown here is derived from an EMBL/GenBank/DDBJ whole genome shotgun (WGS) entry which is preliminary data.</text>
</comment>
<proteinExistence type="predicted"/>
<evidence type="ECO:0000313" key="3">
    <source>
        <dbReference type="Proteomes" id="UP000280307"/>
    </source>
</evidence>
<dbReference type="InterPro" id="IPR007694">
    <property type="entry name" value="DNA_helicase_DnaB-like_C"/>
</dbReference>